<name>A0A0V0W1M7_TRIPS</name>
<protein>
    <submittedName>
        <fullName evidence="1">Uncharacterized protein</fullName>
    </submittedName>
</protein>
<evidence type="ECO:0000313" key="1">
    <source>
        <dbReference type="EMBL" id="KRX69636.1"/>
    </source>
</evidence>
<reference evidence="1 3" key="1">
    <citation type="submission" date="2015-01" db="EMBL/GenBank/DDBJ databases">
        <title>Evolution of Trichinella species and genotypes.</title>
        <authorList>
            <person name="Korhonen P.K."/>
            <person name="Edoardo P."/>
            <person name="Giuseppe L.R."/>
            <person name="Gasser R.B."/>
        </authorList>
    </citation>
    <scope>NUCLEOTIDE SEQUENCE [LARGE SCALE GENOMIC DNA]</scope>
    <source>
        <strain evidence="1">ISS141</strain>
    </source>
</reference>
<dbReference type="EMBL" id="JYDU01001114">
    <property type="protein sequence ID" value="KRX72691.1"/>
    <property type="molecule type" value="Genomic_DNA"/>
</dbReference>
<evidence type="ECO:0000313" key="2">
    <source>
        <dbReference type="EMBL" id="KRX72691.1"/>
    </source>
</evidence>
<evidence type="ECO:0000313" key="3">
    <source>
        <dbReference type="Proteomes" id="UP000054815"/>
    </source>
</evidence>
<comment type="caution">
    <text evidence="1">The sequence shown here is derived from an EMBL/GenBank/DDBJ whole genome shotgun (WGS) entry which is preliminary data.</text>
</comment>
<accession>A0A0V0W1M7</accession>
<organism evidence="1 3">
    <name type="scientific">Trichinella pseudospiralis</name>
    <name type="common">Parasitic roundworm</name>
    <dbReference type="NCBI Taxonomy" id="6337"/>
    <lineage>
        <taxon>Eukaryota</taxon>
        <taxon>Metazoa</taxon>
        <taxon>Ecdysozoa</taxon>
        <taxon>Nematoda</taxon>
        <taxon>Enoplea</taxon>
        <taxon>Dorylaimia</taxon>
        <taxon>Trichinellida</taxon>
        <taxon>Trichinellidae</taxon>
        <taxon>Trichinella</taxon>
    </lineage>
</organism>
<dbReference type="EMBL" id="JYDU01001301">
    <property type="protein sequence ID" value="KRX69636.1"/>
    <property type="molecule type" value="Genomic_DNA"/>
</dbReference>
<sequence length="34" mass="3965">MIINISGIKSFTLPMITCLPLQSYTFCDFLYGFW</sequence>
<proteinExistence type="predicted"/>
<dbReference type="AlphaFoldDB" id="A0A0V0W1M7"/>
<dbReference type="Proteomes" id="UP000054815">
    <property type="component" value="Unassembled WGS sequence"/>
</dbReference>
<gene>
    <name evidence="2" type="ORF">T4E_11454</name>
    <name evidence="1" type="ORF">T4E_2282</name>
</gene>